<sequence length="488" mass="56185">KFCIKYVNFKKLTKMLRGLLNVRNYLKSFRLVKNGLKRNSNWVSLLLNKESSHELKIKFSTALSSKRSHESGDLIPYYFAKDLVSFYNALPNANSKVELFQALSTNLGIDTEQVETSLVKLHKSITEKSTLVNRNQEELLLSLIPTYKHLFDDISRLSEGVGFLVNMRKDLRHLFKSNLLDRNSPNLRVFDNFLKKHLAEWFADGFMDLQPITWNSTSAGFIEKLMKSEAVHPINSWSEMKQRMGNRRRVFAFTHRMIPDEPLVVLHALLGDNIPSNINSVLQTDNYPMEKDLVKTATFYSISAIHRGLDGIGLGNLLIKKVVHELKREFPTLDTFVTLSPVPNFRKWLDHHLNIVVSGEPIPQTFIGFDMQTCCDIKNMLSTENWHLNDDLCSKLELPMKKLCARYLSREKRRGLAFDPVAHFHLRNGAILWRLNWLGNPNQMGMDLSYGLMVNYKYNLTDIEANNYEYLVHSKVATSADVQVTADS</sequence>
<protein>
    <submittedName>
        <fullName evidence="3">Malonyl-CoA decarboxylase,mitochondrial</fullName>
    </submittedName>
</protein>
<feature type="non-terminal residue" evidence="3">
    <location>
        <position position="1"/>
    </location>
</feature>
<dbReference type="InterPro" id="IPR038917">
    <property type="entry name" value="Malonyl_CoA_deC"/>
</dbReference>
<dbReference type="InterPro" id="IPR042303">
    <property type="entry name" value="Malonyl_CoA_deC_C_sf"/>
</dbReference>
<dbReference type="GO" id="GO:0050080">
    <property type="term" value="F:malonyl-CoA decarboxylase activity"/>
    <property type="evidence" value="ECO:0007669"/>
    <property type="project" value="InterPro"/>
</dbReference>
<dbReference type="GO" id="GO:0006633">
    <property type="term" value="P:fatty acid biosynthetic process"/>
    <property type="evidence" value="ECO:0007669"/>
    <property type="project" value="InterPro"/>
</dbReference>
<evidence type="ECO:0000313" key="3">
    <source>
        <dbReference type="EMBL" id="CDG71589.1"/>
    </source>
</evidence>
<dbReference type="InterPro" id="IPR035372">
    <property type="entry name" value="MCD_N"/>
</dbReference>
<dbReference type="GO" id="GO:0006085">
    <property type="term" value="P:acetyl-CoA biosynthetic process"/>
    <property type="evidence" value="ECO:0007669"/>
    <property type="project" value="TreeGrafter"/>
</dbReference>
<dbReference type="Gene3D" id="3.40.630.150">
    <property type="entry name" value="Malonyl-CoA decarboxylase, catalytic domain"/>
    <property type="match status" value="1"/>
</dbReference>
<dbReference type="InterPro" id="IPR007956">
    <property type="entry name" value="Malonyl_CoA_deC_C"/>
</dbReference>
<evidence type="ECO:0000259" key="2">
    <source>
        <dbReference type="Pfam" id="PF17408"/>
    </source>
</evidence>
<dbReference type="Pfam" id="PF05292">
    <property type="entry name" value="MCD"/>
    <property type="match status" value="1"/>
</dbReference>
<gene>
    <name evidence="3" type="primary">MLYCD</name>
</gene>
<accession>T2MHL9</accession>
<dbReference type="OrthoDB" id="426718at2759"/>
<dbReference type="EMBL" id="HAAD01005357">
    <property type="protein sequence ID" value="CDG71589.1"/>
    <property type="molecule type" value="mRNA"/>
</dbReference>
<name>T2MHL9_HYDVU</name>
<dbReference type="Pfam" id="PF17408">
    <property type="entry name" value="MCD_N"/>
    <property type="match status" value="1"/>
</dbReference>
<proteinExistence type="evidence at transcript level"/>
<reference evidence="3" key="1">
    <citation type="journal article" date="2013" name="Genome Biol. Evol.">
        <title>Punctuated emergences of genetic and phenotypic innovations in eumetazoan, bilaterian, euteleostome, and hominidae ancestors.</title>
        <authorList>
            <person name="Wenger Y."/>
            <person name="Galliot B."/>
        </authorList>
    </citation>
    <scope>NUCLEOTIDE SEQUENCE</scope>
    <source>
        <tissue evidence="3">Whole animals</tissue>
    </source>
</reference>
<evidence type="ECO:0000259" key="1">
    <source>
        <dbReference type="Pfam" id="PF05292"/>
    </source>
</evidence>
<feature type="domain" description="Malonyl-CoA decarboxylase C-terminal" evidence="1">
    <location>
        <begin position="205"/>
        <end position="459"/>
    </location>
</feature>
<organism evidence="3">
    <name type="scientific">Hydra vulgaris</name>
    <name type="common">Hydra</name>
    <name type="synonym">Hydra attenuata</name>
    <dbReference type="NCBI Taxonomy" id="6087"/>
    <lineage>
        <taxon>Eukaryota</taxon>
        <taxon>Metazoa</taxon>
        <taxon>Cnidaria</taxon>
        <taxon>Hydrozoa</taxon>
        <taxon>Hydroidolina</taxon>
        <taxon>Anthoathecata</taxon>
        <taxon>Aplanulata</taxon>
        <taxon>Hydridae</taxon>
        <taxon>Hydra</taxon>
    </lineage>
</organism>
<dbReference type="Gene3D" id="1.20.140.90">
    <property type="entry name" value="Malonyl-CoA decarboxylase, oligemerization domain"/>
    <property type="match status" value="1"/>
</dbReference>
<dbReference type="PANTHER" id="PTHR28641">
    <property type="match status" value="1"/>
</dbReference>
<dbReference type="GO" id="GO:0005782">
    <property type="term" value="C:peroxisomal matrix"/>
    <property type="evidence" value="ECO:0007669"/>
    <property type="project" value="TreeGrafter"/>
</dbReference>
<dbReference type="AlphaFoldDB" id="T2MHL9"/>
<dbReference type="GO" id="GO:0005759">
    <property type="term" value="C:mitochondrial matrix"/>
    <property type="evidence" value="ECO:0007669"/>
    <property type="project" value="TreeGrafter"/>
</dbReference>
<feature type="domain" description="Malonyl-CoA decarboxylase N-terminal" evidence="2">
    <location>
        <begin position="109"/>
        <end position="202"/>
    </location>
</feature>
<dbReference type="PANTHER" id="PTHR28641:SF1">
    <property type="entry name" value="MALONYL-COA DECARBOXYLASE, MITOCHONDRIAL"/>
    <property type="match status" value="1"/>
</dbReference>
<dbReference type="GO" id="GO:2001294">
    <property type="term" value="P:malonyl-CoA catabolic process"/>
    <property type="evidence" value="ECO:0007669"/>
    <property type="project" value="TreeGrafter"/>
</dbReference>
<dbReference type="InterPro" id="IPR038351">
    <property type="entry name" value="MCD_N_sf"/>
</dbReference>